<name>A0A6S6S3R9_9BACT</name>
<dbReference type="NCBIfam" id="TIGR02452">
    <property type="entry name" value="TIGR02452 family protein"/>
    <property type="match status" value="1"/>
</dbReference>
<protein>
    <submittedName>
        <fullName evidence="2">TIGR02452 family protein</fullName>
    </submittedName>
</protein>
<evidence type="ECO:0000313" key="2">
    <source>
        <dbReference type="EMBL" id="CAA6802951.1"/>
    </source>
</evidence>
<dbReference type="AlphaFoldDB" id="A0A6S6S3R9"/>
<evidence type="ECO:0000259" key="1">
    <source>
        <dbReference type="Pfam" id="PF10021"/>
    </source>
</evidence>
<reference evidence="2" key="1">
    <citation type="submission" date="2020-01" db="EMBL/GenBank/DDBJ databases">
        <authorList>
            <person name="Meier V. D."/>
            <person name="Meier V D."/>
        </authorList>
    </citation>
    <scope>NUCLEOTIDE SEQUENCE</scope>
    <source>
        <strain evidence="2">HLG_WM_MAG_10</strain>
    </source>
</reference>
<dbReference type="SUPFAM" id="SSF52949">
    <property type="entry name" value="Macro domain-like"/>
    <property type="match status" value="1"/>
</dbReference>
<dbReference type="InterPro" id="IPR019261">
    <property type="entry name" value="PARG_cat_microbial"/>
</dbReference>
<dbReference type="InterPro" id="IPR043472">
    <property type="entry name" value="Macro_dom-like"/>
</dbReference>
<dbReference type="EMBL" id="CACVAQ010000080">
    <property type="protein sequence ID" value="CAA6802951.1"/>
    <property type="molecule type" value="Genomic_DNA"/>
</dbReference>
<dbReference type="PANTHER" id="PTHR35596:SF1">
    <property type="entry name" value="MICROBIAL-TYPE PARG CATALYTIC DOMAIN-CONTAINING PROTEIN"/>
    <property type="match status" value="1"/>
</dbReference>
<organism evidence="2">
    <name type="scientific">uncultured Aureispira sp</name>
    <dbReference type="NCBI Taxonomy" id="1331704"/>
    <lineage>
        <taxon>Bacteria</taxon>
        <taxon>Pseudomonadati</taxon>
        <taxon>Bacteroidota</taxon>
        <taxon>Saprospiria</taxon>
        <taxon>Saprospirales</taxon>
        <taxon>Saprospiraceae</taxon>
        <taxon>Aureispira</taxon>
        <taxon>environmental samples</taxon>
    </lineage>
</organism>
<sequence>MKRSTRAVIAKETLAILKKGSYQNNLDQSVHFAKIQQKAEQQTFLYEPQALLDLIQEPLADAPHKKTEFVVNALSTLDSVREQHPSDPNLVCLNFASAKNPGGGFLNGSQAQEESLARATGLYPCQLKAADYYTANRKFSSCLYTDHIIYSPNVPIIKDEQGKLLDELVCSAMITAPAVNAGAVQQNEPQNAKKINKFMQRRMEMVLAICKQQKHETLVLGAWGCGVFRNDPAVIARLFKTLLFGKYENQFKRVVFSIYAKEERFIKPFHAEFS</sequence>
<dbReference type="Gene3D" id="3.40.220.10">
    <property type="entry name" value="Leucine Aminopeptidase, subunit E, domain 1"/>
    <property type="match status" value="1"/>
</dbReference>
<dbReference type="PANTHER" id="PTHR35596">
    <property type="entry name" value="DUF2263 DOMAIN-CONTAINING PROTEIN"/>
    <property type="match status" value="1"/>
</dbReference>
<dbReference type="InterPro" id="IPR012664">
    <property type="entry name" value="CHP02452"/>
</dbReference>
<dbReference type="PIRSF" id="PIRSF014899">
    <property type="entry name" value="UCP014899"/>
    <property type="match status" value="1"/>
</dbReference>
<dbReference type="Pfam" id="PF10021">
    <property type="entry name" value="PARG_cat_microb"/>
    <property type="match status" value="1"/>
</dbReference>
<feature type="domain" description="Microbial-type PARG catalytic" evidence="1">
    <location>
        <begin position="10"/>
        <end position="159"/>
    </location>
</feature>
<gene>
    <name evidence="2" type="ORF">HELGO_WM12055</name>
</gene>
<accession>A0A6S6S3R9</accession>
<proteinExistence type="predicted"/>